<evidence type="ECO:0000256" key="10">
    <source>
        <dbReference type="SAM" id="Phobius"/>
    </source>
</evidence>
<keyword evidence="8 10" id="KW-0472">Membrane</keyword>
<dbReference type="PANTHER" id="PTHR15959">
    <property type="entry name" value="SYNTAXIN-18"/>
    <property type="match status" value="1"/>
</dbReference>
<keyword evidence="7" id="KW-0175">Coiled coil</keyword>
<keyword evidence="3" id="KW-0813">Transport</keyword>
<dbReference type="GO" id="GO:0015031">
    <property type="term" value="P:protein transport"/>
    <property type="evidence" value="ECO:0007669"/>
    <property type="project" value="UniProtKB-KW"/>
</dbReference>
<keyword evidence="4 10" id="KW-0812">Transmembrane</keyword>
<dbReference type="EMBL" id="CAKOGP040001112">
    <property type="protein sequence ID" value="CAJ1943046.1"/>
    <property type="molecule type" value="Genomic_DNA"/>
</dbReference>
<feature type="region of interest" description="Disordered" evidence="9">
    <location>
        <begin position="197"/>
        <end position="286"/>
    </location>
</feature>
<dbReference type="GO" id="GO:0006890">
    <property type="term" value="P:retrograde vesicle-mediated transport, Golgi to endoplasmic reticulum"/>
    <property type="evidence" value="ECO:0007669"/>
    <property type="project" value="TreeGrafter"/>
</dbReference>
<sequence length="406" mass="46366">MWTASYSREEDWDRCCSQANGFEWVDEFEEDSETANLEDESETPFEVQEIINLLEDYDIDDAESENSNSLDPWMENALRMQADLFRMAQWIRTKQNEYAGLNMGDDEAALIQSTITSFAATTASELETLRKIIPASSSDISSHRSGIVQVLLMILQSMVTSPFGRLQKQRTRPAVHIWQNPQECTLFQPKQNGNKNSSLIDLIDSDGDESRDQRFLPTSAGVINDKSFETRYQDDARENRMAPQRPSFLENIEREEGKSVSQTEDLDSPRASLLPSPVPTPLPKPQIKPYQDAAIEESNRQFEADLQQEVAMLTVAAHSDLDSVQQMEHRMVEITTLIGQFSNLVGEQQEEILQIHDSAKESKTNLNRGQESLVDATYRQKKSRHLFAWIIFGMSMTLLFFHVLRN</sequence>
<evidence type="ECO:0000313" key="12">
    <source>
        <dbReference type="Proteomes" id="UP001295423"/>
    </source>
</evidence>
<dbReference type="Proteomes" id="UP001295423">
    <property type="component" value="Unassembled WGS sequence"/>
</dbReference>
<comment type="subcellular location">
    <subcellularLocation>
        <location evidence="1">Membrane</location>
        <topology evidence="1">Single-pass type IV membrane protein</topology>
    </subcellularLocation>
</comment>
<feature type="transmembrane region" description="Helical" evidence="10">
    <location>
        <begin position="386"/>
        <end position="404"/>
    </location>
</feature>
<evidence type="ECO:0000256" key="3">
    <source>
        <dbReference type="ARBA" id="ARBA00022448"/>
    </source>
</evidence>
<organism evidence="11 12">
    <name type="scientific">Cylindrotheca closterium</name>
    <dbReference type="NCBI Taxonomy" id="2856"/>
    <lineage>
        <taxon>Eukaryota</taxon>
        <taxon>Sar</taxon>
        <taxon>Stramenopiles</taxon>
        <taxon>Ochrophyta</taxon>
        <taxon>Bacillariophyta</taxon>
        <taxon>Bacillariophyceae</taxon>
        <taxon>Bacillariophycidae</taxon>
        <taxon>Bacillariales</taxon>
        <taxon>Bacillariaceae</taxon>
        <taxon>Cylindrotheca</taxon>
    </lineage>
</organism>
<evidence type="ECO:0000256" key="6">
    <source>
        <dbReference type="ARBA" id="ARBA00022989"/>
    </source>
</evidence>
<feature type="compositionally biased region" description="Basic and acidic residues" evidence="9">
    <location>
        <begin position="226"/>
        <end position="240"/>
    </location>
</feature>
<reference evidence="11" key="1">
    <citation type="submission" date="2023-08" db="EMBL/GenBank/DDBJ databases">
        <authorList>
            <person name="Audoor S."/>
            <person name="Bilcke G."/>
        </authorList>
    </citation>
    <scope>NUCLEOTIDE SEQUENCE</scope>
</reference>
<keyword evidence="6 10" id="KW-1133">Transmembrane helix</keyword>
<evidence type="ECO:0000256" key="4">
    <source>
        <dbReference type="ARBA" id="ARBA00022692"/>
    </source>
</evidence>
<evidence type="ECO:0000256" key="8">
    <source>
        <dbReference type="ARBA" id="ARBA00023136"/>
    </source>
</evidence>
<evidence type="ECO:0000256" key="2">
    <source>
        <dbReference type="ARBA" id="ARBA00009063"/>
    </source>
</evidence>
<dbReference type="GO" id="GO:0005783">
    <property type="term" value="C:endoplasmic reticulum"/>
    <property type="evidence" value="ECO:0007669"/>
    <property type="project" value="TreeGrafter"/>
</dbReference>
<gene>
    <name evidence="11" type="ORF">CYCCA115_LOCUS8250</name>
</gene>
<dbReference type="PANTHER" id="PTHR15959:SF0">
    <property type="entry name" value="SYNTAXIN-18"/>
    <property type="match status" value="1"/>
</dbReference>
<dbReference type="SUPFAM" id="SSF58038">
    <property type="entry name" value="SNARE fusion complex"/>
    <property type="match status" value="1"/>
</dbReference>
<protein>
    <recommendedName>
        <fullName evidence="13">t-SNARE coiled-coil homology domain-containing protein</fullName>
    </recommendedName>
</protein>
<feature type="compositionally biased region" description="Pro residues" evidence="9">
    <location>
        <begin position="276"/>
        <end position="286"/>
    </location>
</feature>
<name>A0AAD2CQU5_9STRA</name>
<keyword evidence="5" id="KW-0653">Protein transport</keyword>
<comment type="caution">
    <text evidence="11">The sequence shown here is derived from an EMBL/GenBank/DDBJ whole genome shotgun (WGS) entry which is preliminary data.</text>
</comment>
<evidence type="ECO:0000256" key="7">
    <source>
        <dbReference type="ARBA" id="ARBA00023054"/>
    </source>
</evidence>
<dbReference type="Gene3D" id="1.20.5.110">
    <property type="match status" value="1"/>
</dbReference>
<evidence type="ECO:0000256" key="9">
    <source>
        <dbReference type="SAM" id="MobiDB-lite"/>
    </source>
</evidence>
<keyword evidence="12" id="KW-1185">Reference proteome</keyword>
<evidence type="ECO:0000256" key="1">
    <source>
        <dbReference type="ARBA" id="ARBA00004211"/>
    </source>
</evidence>
<proteinExistence type="inferred from homology"/>
<accession>A0AAD2CQU5</accession>
<dbReference type="GO" id="GO:0031201">
    <property type="term" value="C:SNARE complex"/>
    <property type="evidence" value="ECO:0007669"/>
    <property type="project" value="TreeGrafter"/>
</dbReference>
<evidence type="ECO:0000256" key="5">
    <source>
        <dbReference type="ARBA" id="ARBA00022927"/>
    </source>
</evidence>
<dbReference type="AlphaFoldDB" id="A0AAD2CQU5"/>
<comment type="similarity">
    <text evidence="2">Belongs to the syntaxin family.</text>
</comment>
<evidence type="ECO:0000313" key="11">
    <source>
        <dbReference type="EMBL" id="CAJ1943046.1"/>
    </source>
</evidence>
<evidence type="ECO:0008006" key="13">
    <source>
        <dbReference type="Google" id="ProtNLM"/>
    </source>
</evidence>